<organism evidence="2">
    <name type="scientific">Myoviridae sp. ctCpP1</name>
    <dbReference type="NCBI Taxonomy" id="2825054"/>
    <lineage>
        <taxon>Viruses</taxon>
        <taxon>Duplodnaviria</taxon>
        <taxon>Heunggongvirae</taxon>
        <taxon>Uroviricota</taxon>
        <taxon>Caudoviricetes</taxon>
    </lineage>
</organism>
<evidence type="ECO:0000256" key="1">
    <source>
        <dbReference type="SAM" id="MobiDB-lite"/>
    </source>
</evidence>
<proteinExistence type="predicted"/>
<dbReference type="EMBL" id="BK016213">
    <property type="protein sequence ID" value="DAG02698.1"/>
    <property type="molecule type" value="Genomic_DNA"/>
</dbReference>
<accession>A0A8S5V7I1</accession>
<evidence type="ECO:0000313" key="2">
    <source>
        <dbReference type="EMBL" id="DAG02698.1"/>
    </source>
</evidence>
<name>A0A8S5V7I1_9CAUD</name>
<feature type="region of interest" description="Disordered" evidence="1">
    <location>
        <begin position="1"/>
        <end position="31"/>
    </location>
</feature>
<reference evidence="2" key="1">
    <citation type="journal article" date="2021" name="Proc. Natl. Acad. Sci. U.S.A.">
        <title>A Catalog of Tens of Thousands of Viruses from Human Metagenomes Reveals Hidden Associations with Chronic Diseases.</title>
        <authorList>
            <person name="Tisza M.J."/>
            <person name="Buck C.B."/>
        </authorList>
    </citation>
    <scope>NUCLEOTIDE SEQUENCE</scope>
    <source>
        <strain evidence="2">CtCpP1</strain>
    </source>
</reference>
<sequence>MARGVDTGSHDAHLLQETMNTGKSTIYGVSH</sequence>
<protein>
    <submittedName>
        <fullName evidence="2">Uncharacterized protein</fullName>
    </submittedName>
</protein>